<evidence type="ECO:0000313" key="2">
    <source>
        <dbReference type="Proteomes" id="UP000605013"/>
    </source>
</evidence>
<comment type="caution">
    <text evidence="1">The sequence shown here is derived from an EMBL/GenBank/DDBJ whole genome shotgun (WGS) entry which is preliminary data.</text>
</comment>
<keyword evidence="2" id="KW-1185">Reference proteome</keyword>
<sequence>MISCEESGHICDKSQYHEATLWEKVKFKFHTLFCAMCKQHSKNNTKLTALIDKVKAKNLTSSEKNSIKSAFNKELDKHQ</sequence>
<accession>A0ABS1WMP3</accession>
<dbReference type="Proteomes" id="UP000605013">
    <property type="component" value="Unassembled WGS sequence"/>
</dbReference>
<proteinExistence type="predicted"/>
<organism evidence="1 2">
    <name type="scientific">Olleya sediminilitoris</name>
    <dbReference type="NCBI Taxonomy" id="2795739"/>
    <lineage>
        <taxon>Bacteria</taxon>
        <taxon>Pseudomonadati</taxon>
        <taxon>Bacteroidota</taxon>
        <taxon>Flavobacteriia</taxon>
        <taxon>Flavobacteriales</taxon>
        <taxon>Flavobacteriaceae</taxon>
    </lineage>
</organism>
<evidence type="ECO:0008006" key="3">
    <source>
        <dbReference type="Google" id="ProtNLM"/>
    </source>
</evidence>
<name>A0ABS1WMP3_9FLAO</name>
<gene>
    <name evidence="1" type="ORF">JAO71_11285</name>
</gene>
<dbReference type="EMBL" id="JAEMEF010000010">
    <property type="protein sequence ID" value="MBL7560385.1"/>
    <property type="molecule type" value="Genomic_DNA"/>
</dbReference>
<protein>
    <recommendedName>
        <fullName evidence="3">Glycine dehydrogenase</fullName>
    </recommendedName>
</protein>
<evidence type="ECO:0000313" key="1">
    <source>
        <dbReference type="EMBL" id="MBL7560385.1"/>
    </source>
</evidence>
<reference evidence="1 2" key="1">
    <citation type="submission" date="2020-12" db="EMBL/GenBank/DDBJ databases">
        <title>Olleya sediminilitoris sp. nov., isolated from a tidal flat.</title>
        <authorList>
            <person name="Park S."/>
            <person name="Yoon J.-H."/>
        </authorList>
    </citation>
    <scope>NUCLEOTIDE SEQUENCE [LARGE SCALE GENOMIC DNA]</scope>
    <source>
        <strain evidence="1 2">YSTF-M6</strain>
    </source>
</reference>